<protein>
    <submittedName>
        <fullName evidence="3">Uncharacterized protein</fullName>
    </submittedName>
</protein>
<reference evidence="3 4" key="1">
    <citation type="submission" date="2018-08" db="EMBL/GenBank/DDBJ databases">
        <title>Genomic investigation of the strawberry pathogen Phytophthora fragariae indicates pathogenicity is determined by transcriptional variation in three key races.</title>
        <authorList>
            <person name="Adams T.M."/>
            <person name="Armitage A.D."/>
            <person name="Sobczyk M.K."/>
            <person name="Bates H.J."/>
            <person name="Dunwell J.M."/>
            <person name="Nellist C.F."/>
            <person name="Harrison R.J."/>
        </authorList>
    </citation>
    <scope>NUCLEOTIDE SEQUENCE [LARGE SCALE GENOMIC DNA]</scope>
    <source>
        <strain evidence="3 4">NOV-5</strain>
    </source>
</reference>
<organism evidence="3 4">
    <name type="scientific">Phytophthora fragariae</name>
    <dbReference type="NCBI Taxonomy" id="53985"/>
    <lineage>
        <taxon>Eukaryota</taxon>
        <taxon>Sar</taxon>
        <taxon>Stramenopiles</taxon>
        <taxon>Oomycota</taxon>
        <taxon>Peronosporomycetes</taxon>
        <taxon>Peronosporales</taxon>
        <taxon>Peronosporaceae</taxon>
        <taxon>Phytophthora</taxon>
    </lineage>
</organism>
<feature type="coiled-coil region" evidence="1">
    <location>
        <begin position="210"/>
        <end position="316"/>
    </location>
</feature>
<keyword evidence="1" id="KW-0175">Coiled coil</keyword>
<evidence type="ECO:0000313" key="3">
    <source>
        <dbReference type="EMBL" id="KAE9078586.1"/>
    </source>
</evidence>
<name>A0A6A3QKT8_9STRA</name>
<feature type="compositionally biased region" description="Low complexity" evidence="2">
    <location>
        <begin position="48"/>
        <end position="66"/>
    </location>
</feature>
<dbReference type="Proteomes" id="UP000440732">
    <property type="component" value="Unassembled WGS sequence"/>
</dbReference>
<dbReference type="EMBL" id="QXGA01003859">
    <property type="protein sequence ID" value="KAE9078586.1"/>
    <property type="molecule type" value="Genomic_DNA"/>
</dbReference>
<gene>
    <name evidence="3" type="ORF">PF006_g27685</name>
</gene>
<evidence type="ECO:0000256" key="2">
    <source>
        <dbReference type="SAM" id="MobiDB-lite"/>
    </source>
</evidence>
<dbReference type="AlphaFoldDB" id="A0A6A3QKT8"/>
<feature type="region of interest" description="Disordered" evidence="2">
    <location>
        <begin position="40"/>
        <end position="66"/>
    </location>
</feature>
<proteinExistence type="predicted"/>
<sequence>MSERKRQRLDEDARRLELCAADLRELSAAIGTCAFRAPSEHVSVPLQRSRAASKAPRPAAGRPASRSLYSVVSSSAYAAKTNAQSRQQTWAEALQRLAAELDAPRAQKEAAGRCERLHRRFEALSDADRVESQLAQEEAAWEQQMQTREQRVAEREVELQALREERAADEAGGADAEQEQEQGQAELREVLALRAEEKRDIQAAIESLQRKRVRRSAALAEQRKQQQQEETENVEAAAARQRVLAELRDEKEALRDEKEALQRDIIAAEELEEKLEENVRDLPALKDELQRAKAERAQVRTQLDSLRLELARRKRKMRHMVDVQLPTARDTNPPTLREEAVLLHLLYGHEGEMGVNELKQEASAVLQEHAKPNGNGVVIRALYSLVANGLVQIDRSYGNGLVTSLLV</sequence>
<evidence type="ECO:0000313" key="4">
    <source>
        <dbReference type="Proteomes" id="UP000440732"/>
    </source>
</evidence>
<evidence type="ECO:0000256" key="1">
    <source>
        <dbReference type="SAM" id="Coils"/>
    </source>
</evidence>
<accession>A0A6A3QKT8</accession>
<comment type="caution">
    <text evidence="3">The sequence shown here is derived from an EMBL/GenBank/DDBJ whole genome shotgun (WGS) entry which is preliminary data.</text>
</comment>